<feature type="region of interest" description="Disordered" evidence="1">
    <location>
        <begin position="19"/>
        <end position="81"/>
    </location>
</feature>
<protein>
    <submittedName>
        <fullName evidence="2">Uncharacterized protein</fullName>
    </submittedName>
</protein>
<evidence type="ECO:0000256" key="1">
    <source>
        <dbReference type="SAM" id="MobiDB-lite"/>
    </source>
</evidence>
<sequence length="81" mass="9084">MSLPEEPLPLISKELHPLQVTQQEENPPVVPETSPALQRQRREGKATPDSPFKKKSLLSKARSCFQKPPSSRGDKAGKLRR</sequence>
<dbReference type="AlphaFoldDB" id="A0ABD0M5Q2"/>
<comment type="caution">
    <text evidence="2">The sequence shown here is derived from an EMBL/GenBank/DDBJ whole genome shotgun (WGS) entry which is preliminary data.</text>
</comment>
<evidence type="ECO:0000313" key="2">
    <source>
        <dbReference type="EMBL" id="KAK7507074.1"/>
    </source>
</evidence>
<dbReference type="EMBL" id="JACVVK020000005">
    <property type="protein sequence ID" value="KAK7507074.1"/>
    <property type="molecule type" value="Genomic_DNA"/>
</dbReference>
<proteinExistence type="predicted"/>
<reference evidence="2 3" key="1">
    <citation type="journal article" date="2023" name="Sci. Data">
        <title>Genome assembly of the Korean intertidal mud-creeper Batillaria attramentaria.</title>
        <authorList>
            <person name="Patra A.K."/>
            <person name="Ho P.T."/>
            <person name="Jun S."/>
            <person name="Lee S.J."/>
            <person name="Kim Y."/>
            <person name="Won Y.J."/>
        </authorList>
    </citation>
    <scope>NUCLEOTIDE SEQUENCE [LARGE SCALE GENOMIC DNA]</scope>
    <source>
        <strain evidence="2">Wonlab-2016</strain>
    </source>
</reference>
<keyword evidence="3" id="KW-1185">Reference proteome</keyword>
<dbReference type="Proteomes" id="UP001519460">
    <property type="component" value="Unassembled WGS sequence"/>
</dbReference>
<feature type="compositionally biased region" description="Basic and acidic residues" evidence="1">
    <location>
        <begin position="72"/>
        <end position="81"/>
    </location>
</feature>
<name>A0ABD0M5Q2_9CAEN</name>
<accession>A0ABD0M5Q2</accession>
<gene>
    <name evidence="2" type="ORF">BaRGS_00001925</name>
</gene>
<evidence type="ECO:0000313" key="3">
    <source>
        <dbReference type="Proteomes" id="UP001519460"/>
    </source>
</evidence>
<organism evidence="2 3">
    <name type="scientific">Batillaria attramentaria</name>
    <dbReference type="NCBI Taxonomy" id="370345"/>
    <lineage>
        <taxon>Eukaryota</taxon>
        <taxon>Metazoa</taxon>
        <taxon>Spiralia</taxon>
        <taxon>Lophotrochozoa</taxon>
        <taxon>Mollusca</taxon>
        <taxon>Gastropoda</taxon>
        <taxon>Caenogastropoda</taxon>
        <taxon>Sorbeoconcha</taxon>
        <taxon>Cerithioidea</taxon>
        <taxon>Batillariidae</taxon>
        <taxon>Batillaria</taxon>
    </lineage>
</organism>